<proteinExistence type="predicted"/>
<protein>
    <submittedName>
        <fullName evidence="1">YbaB/EbfC family nucleoid-associated protein</fullName>
    </submittedName>
</protein>
<gene>
    <name evidence="1" type="ORF">HGA08_09230</name>
</gene>
<sequence>MAGISVMDELVARSERQLERMRELGDRMAGIRVRESSGDGAVTAEVDGNGALLDLVLAPAVNRLTPAEFEQVVVDTAHRAAARAFARRGALITAFNQDNGVEPTRENE</sequence>
<evidence type="ECO:0000313" key="1">
    <source>
        <dbReference type="EMBL" id="NKY50391.1"/>
    </source>
</evidence>
<accession>A0A846XYF0</accession>
<keyword evidence="2" id="KW-1185">Reference proteome</keyword>
<reference evidence="1 2" key="1">
    <citation type="submission" date="2020-04" db="EMBL/GenBank/DDBJ databases">
        <title>MicrobeNet Type strains.</title>
        <authorList>
            <person name="Nicholson A.C."/>
        </authorList>
    </citation>
    <scope>NUCLEOTIDE SEQUENCE [LARGE SCALE GENOMIC DNA]</scope>
    <source>
        <strain evidence="1 2">JCM 12354</strain>
    </source>
</reference>
<dbReference type="SUPFAM" id="SSF82607">
    <property type="entry name" value="YbaB-like"/>
    <property type="match status" value="1"/>
</dbReference>
<dbReference type="RefSeq" id="WP_067882226.1">
    <property type="nucleotide sequence ID" value="NZ_JAAXOP010000004.1"/>
</dbReference>
<evidence type="ECO:0000313" key="2">
    <source>
        <dbReference type="Proteomes" id="UP000565711"/>
    </source>
</evidence>
<dbReference type="Proteomes" id="UP000565711">
    <property type="component" value="Unassembled WGS sequence"/>
</dbReference>
<organism evidence="1 2">
    <name type="scientific">Nocardia vermiculata</name>
    <dbReference type="NCBI Taxonomy" id="257274"/>
    <lineage>
        <taxon>Bacteria</taxon>
        <taxon>Bacillati</taxon>
        <taxon>Actinomycetota</taxon>
        <taxon>Actinomycetes</taxon>
        <taxon>Mycobacteriales</taxon>
        <taxon>Nocardiaceae</taxon>
        <taxon>Nocardia</taxon>
    </lineage>
</organism>
<dbReference type="GO" id="GO:0003677">
    <property type="term" value="F:DNA binding"/>
    <property type="evidence" value="ECO:0007669"/>
    <property type="project" value="InterPro"/>
</dbReference>
<dbReference type="InterPro" id="IPR004401">
    <property type="entry name" value="YbaB/EbfC"/>
</dbReference>
<dbReference type="Pfam" id="PF02575">
    <property type="entry name" value="YbaB_DNA_bd"/>
    <property type="match status" value="1"/>
</dbReference>
<dbReference type="Gene3D" id="3.30.1310.10">
    <property type="entry name" value="Nucleoid-associated protein YbaB-like domain"/>
    <property type="match status" value="1"/>
</dbReference>
<dbReference type="EMBL" id="JAAXOP010000004">
    <property type="protein sequence ID" value="NKY50391.1"/>
    <property type="molecule type" value="Genomic_DNA"/>
</dbReference>
<dbReference type="AlphaFoldDB" id="A0A846XYF0"/>
<name>A0A846XYF0_9NOCA</name>
<comment type="caution">
    <text evidence="1">The sequence shown here is derived from an EMBL/GenBank/DDBJ whole genome shotgun (WGS) entry which is preliminary data.</text>
</comment>
<dbReference type="InterPro" id="IPR036894">
    <property type="entry name" value="YbaB-like_sf"/>
</dbReference>